<reference evidence="2 3" key="1">
    <citation type="submission" date="2014-10" db="EMBL/GenBank/DDBJ databases">
        <title>Complete genome sequence of Parvimonas micra KCOM 1535 (= ChDC B708).</title>
        <authorList>
            <person name="Kook J.-K."/>
            <person name="Park S.-N."/>
            <person name="Lim Y.K."/>
            <person name="Roh H."/>
        </authorList>
    </citation>
    <scope>NUCLEOTIDE SEQUENCE [LARGE SCALE GENOMIC DNA]</scope>
    <source>
        <strain evidence="3">KCOM 1535 / ChDC B708</strain>
    </source>
</reference>
<feature type="domain" description="Serine aminopeptidase S33" evidence="1">
    <location>
        <begin position="26"/>
        <end position="290"/>
    </location>
</feature>
<name>A0A0B4S2Z4_9FIRM</name>
<organism evidence="2 3">
    <name type="scientific">Parvimonas micra</name>
    <dbReference type="NCBI Taxonomy" id="33033"/>
    <lineage>
        <taxon>Bacteria</taxon>
        <taxon>Bacillati</taxon>
        <taxon>Bacillota</taxon>
        <taxon>Tissierellia</taxon>
        <taxon>Tissierellales</taxon>
        <taxon>Peptoniphilaceae</taxon>
        <taxon>Parvimonas</taxon>
    </lineage>
</organism>
<accession>A0A0B4S2Z4</accession>
<dbReference type="RefSeq" id="WP_041954708.1">
    <property type="nucleotide sequence ID" value="NZ_CP009761.1"/>
</dbReference>
<dbReference type="InterPro" id="IPR022742">
    <property type="entry name" value="Hydrolase_4"/>
</dbReference>
<dbReference type="InterPro" id="IPR029058">
    <property type="entry name" value="AB_hydrolase_fold"/>
</dbReference>
<protein>
    <submittedName>
        <fullName evidence="2">Lysophospholipase</fullName>
    </submittedName>
</protein>
<dbReference type="AlphaFoldDB" id="A0A0B4S2Z4"/>
<dbReference type="OrthoDB" id="9806902at2"/>
<evidence type="ECO:0000259" key="1">
    <source>
        <dbReference type="Pfam" id="PF12146"/>
    </source>
</evidence>
<dbReference type="EMBL" id="CP009761">
    <property type="protein sequence ID" value="AIZ37122.1"/>
    <property type="molecule type" value="Genomic_DNA"/>
</dbReference>
<proteinExistence type="predicted"/>
<dbReference type="InterPro" id="IPR051044">
    <property type="entry name" value="MAG_DAG_Lipase"/>
</dbReference>
<dbReference type="SUPFAM" id="SSF53474">
    <property type="entry name" value="alpha/beta-Hydrolases"/>
    <property type="match status" value="1"/>
</dbReference>
<dbReference type="Proteomes" id="UP000031386">
    <property type="component" value="Chromosome"/>
</dbReference>
<evidence type="ECO:0000313" key="2">
    <source>
        <dbReference type="EMBL" id="AIZ37122.1"/>
    </source>
</evidence>
<dbReference type="KEGG" id="pmic:NW74_07180"/>
<evidence type="ECO:0000313" key="3">
    <source>
        <dbReference type="Proteomes" id="UP000031386"/>
    </source>
</evidence>
<keyword evidence="3" id="KW-1185">Reference proteome</keyword>
<dbReference type="STRING" id="33033.NW74_07180"/>
<sequence>MKEFYIYSSLDNKKLCCIDFSENLKNPKIVLQICHGMAEHIRRYKDFALFLEKQGIRVFGMDNRGHGKTCEAEEEKGHIADKEGNIKLIEDVYDLNKYIKEQFSDKKIVIFGHSMGSVIVRNFLNKYSDSVDGAIICGTTEQYGMKHRFAMLLARILSRKNGNKRSNFVNRLGFSGYNSGIKNKNTDFDWLTRDEKVVENYILDKDCGFLCTNTFFLDLITLIREASDKKNLENINKDLPILFISGKADPVGAYGRGVLKGYRMYKKAGLKNVKIKLYAQMRHEILNEIDKDKVYLDIYKFLENIYENN</sequence>
<dbReference type="Gene3D" id="3.40.50.1820">
    <property type="entry name" value="alpha/beta hydrolase"/>
    <property type="match status" value="1"/>
</dbReference>
<dbReference type="PANTHER" id="PTHR11614">
    <property type="entry name" value="PHOSPHOLIPASE-RELATED"/>
    <property type="match status" value="1"/>
</dbReference>
<gene>
    <name evidence="2" type="ORF">NW74_07180</name>
</gene>
<dbReference type="Pfam" id="PF12146">
    <property type="entry name" value="Hydrolase_4"/>
    <property type="match status" value="1"/>
</dbReference>